<feature type="compositionally biased region" description="Basic residues" evidence="1">
    <location>
        <begin position="102"/>
        <end position="121"/>
    </location>
</feature>
<name>A0A1G9PRJ7_9ACTN</name>
<dbReference type="RefSeq" id="WP_091215441.1">
    <property type="nucleotide sequence ID" value="NZ_FNHE01000003.1"/>
</dbReference>
<reference evidence="3" key="1">
    <citation type="submission" date="2016-10" db="EMBL/GenBank/DDBJ databases">
        <authorList>
            <person name="Varghese N."/>
            <person name="Submissions S."/>
        </authorList>
    </citation>
    <scope>NUCLEOTIDE SEQUENCE [LARGE SCALE GENOMIC DNA]</scope>
    <source>
        <strain evidence="3">DSM 45419</strain>
    </source>
</reference>
<evidence type="ECO:0000313" key="2">
    <source>
        <dbReference type="EMBL" id="SDM01081.1"/>
    </source>
</evidence>
<organism evidence="2 3">
    <name type="scientific">Geodermatophilus siccatus</name>
    <dbReference type="NCBI Taxonomy" id="1137991"/>
    <lineage>
        <taxon>Bacteria</taxon>
        <taxon>Bacillati</taxon>
        <taxon>Actinomycetota</taxon>
        <taxon>Actinomycetes</taxon>
        <taxon>Geodermatophilales</taxon>
        <taxon>Geodermatophilaceae</taxon>
        <taxon>Geodermatophilus</taxon>
    </lineage>
</organism>
<keyword evidence="3" id="KW-1185">Reference proteome</keyword>
<accession>A0A1G9PRJ7</accession>
<dbReference type="InterPro" id="IPR027417">
    <property type="entry name" value="P-loop_NTPase"/>
</dbReference>
<proteinExistence type="predicted"/>
<dbReference type="EMBL" id="FNHE01000003">
    <property type="protein sequence ID" value="SDM01081.1"/>
    <property type="molecule type" value="Genomic_DNA"/>
</dbReference>
<dbReference type="STRING" id="1137991.SAMN05660642_01322"/>
<dbReference type="AlphaFoldDB" id="A0A1G9PRJ7"/>
<dbReference type="OrthoDB" id="9763659at2"/>
<dbReference type="Proteomes" id="UP000198680">
    <property type="component" value="Unassembled WGS sequence"/>
</dbReference>
<gene>
    <name evidence="2" type="ORF">SAMN05660642_01322</name>
</gene>
<sequence>MPDPADPWNTGDPEACARKRPLDADLIVVDESSVPDLPLVGDVDQQPSVGAGEVPRDLLHTAVVRAEQLVVLVGAPRALAQAVRANRSGRRHTALAHRLHLLARRPEHPRRGHHAPGHLHPHRLDRDPLTGAAPPGDGSARTGRPQPSPPLVHPPVTLMCARRLPSD</sequence>
<evidence type="ECO:0000313" key="3">
    <source>
        <dbReference type="Proteomes" id="UP000198680"/>
    </source>
</evidence>
<protein>
    <submittedName>
        <fullName evidence="2">Uncharacterized protein</fullName>
    </submittedName>
</protein>
<feature type="region of interest" description="Disordered" evidence="1">
    <location>
        <begin position="102"/>
        <end position="167"/>
    </location>
</feature>
<dbReference type="Gene3D" id="3.40.50.300">
    <property type="entry name" value="P-loop containing nucleotide triphosphate hydrolases"/>
    <property type="match status" value="1"/>
</dbReference>
<evidence type="ECO:0000256" key="1">
    <source>
        <dbReference type="SAM" id="MobiDB-lite"/>
    </source>
</evidence>